<proteinExistence type="predicted"/>
<dbReference type="InterPro" id="IPR025411">
    <property type="entry name" value="DUF4136"/>
</dbReference>
<dbReference type="Proteomes" id="UP000662783">
    <property type="component" value="Chromosome"/>
</dbReference>
<feature type="domain" description="DUF4136" evidence="1">
    <location>
        <begin position="21"/>
        <end position="171"/>
    </location>
</feature>
<evidence type="ECO:0000313" key="2">
    <source>
        <dbReference type="EMBL" id="QSE96300.1"/>
    </source>
</evidence>
<reference evidence="2" key="1">
    <citation type="submission" date="2021-02" db="EMBL/GenBank/DDBJ databases">
        <title>Fulvivirga sp. S481 isolated from sea water.</title>
        <authorList>
            <person name="Bae S.S."/>
            <person name="Baek K."/>
        </authorList>
    </citation>
    <scope>NUCLEOTIDE SEQUENCE</scope>
    <source>
        <strain evidence="2">S481</strain>
    </source>
</reference>
<dbReference type="RefSeq" id="WP_205720816.1">
    <property type="nucleotide sequence ID" value="NZ_CP070608.1"/>
</dbReference>
<dbReference type="PROSITE" id="PS51257">
    <property type="entry name" value="PROKAR_LIPOPROTEIN"/>
    <property type="match status" value="1"/>
</dbReference>
<organism evidence="2 3">
    <name type="scientific">Fulvivirga lutea</name>
    <dbReference type="NCBI Taxonomy" id="2810512"/>
    <lineage>
        <taxon>Bacteria</taxon>
        <taxon>Pseudomonadati</taxon>
        <taxon>Bacteroidota</taxon>
        <taxon>Cytophagia</taxon>
        <taxon>Cytophagales</taxon>
        <taxon>Fulvivirgaceae</taxon>
        <taxon>Fulvivirga</taxon>
    </lineage>
</organism>
<dbReference type="Gene3D" id="3.30.160.670">
    <property type="match status" value="1"/>
</dbReference>
<dbReference type="KEGG" id="fuv:JR347_11845"/>
<keyword evidence="3" id="KW-1185">Reference proteome</keyword>
<dbReference type="AlphaFoldDB" id="A0A974WEF6"/>
<protein>
    <submittedName>
        <fullName evidence="2">DUF4136 domain-containing protein</fullName>
    </submittedName>
</protein>
<evidence type="ECO:0000313" key="3">
    <source>
        <dbReference type="Proteomes" id="UP000662783"/>
    </source>
</evidence>
<dbReference type="Pfam" id="PF13590">
    <property type="entry name" value="DUF4136"/>
    <property type="match status" value="1"/>
</dbReference>
<sequence>MKKIAIPLLLILAACGEYTIESQQDPKADFSQYKTWCWLNNCTPSFEGPDYIYSKAVLEDITNAIAEEMYNKGYEQGDENSDLMLNYHVVIKEDSALNSIVHEEALPLWEHYDESERYYHFLKGTLIIDVADRELGQIVFRSITEKYLPAHPKMNYAEVKEGIKRALEDLPKRTKTEEKPL</sequence>
<name>A0A974WEF6_9BACT</name>
<dbReference type="EMBL" id="CP070608">
    <property type="protein sequence ID" value="QSE96300.1"/>
    <property type="molecule type" value="Genomic_DNA"/>
</dbReference>
<gene>
    <name evidence="2" type="ORF">JR347_11845</name>
</gene>
<accession>A0A974WEF6</accession>
<evidence type="ECO:0000259" key="1">
    <source>
        <dbReference type="Pfam" id="PF13590"/>
    </source>
</evidence>